<dbReference type="Gene3D" id="2.30.30.140">
    <property type="match status" value="2"/>
</dbReference>
<reference evidence="2" key="1">
    <citation type="submission" date="2022-10" db="EMBL/GenBank/DDBJ databases">
        <title>Genome assembly of Pristionchus species.</title>
        <authorList>
            <person name="Yoshida K."/>
            <person name="Sommer R.J."/>
        </authorList>
    </citation>
    <scope>NUCLEOTIDE SEQUENCE [LARGE SCALE GENOMIC DNA]</scope>
    <source>
        <strain evidence="2">RS5460</strain>
    </source>
</reference>
<comment type="caution">
    <text evidence="1">The sequence shown here is derived from an EMBL/GenBank/DDBJ whole genome shotgun (WGS) entry which is preliminary data.</text>
</comment>
<feature type="non-terminal residue" evidence="1">
    <location>
        <position position="216"/>
    </location>
</feature>
<protein>
    <submittedName>
        <fullName evidence="1">Uncharacterized protein</fullName>
    </submittedName>
</protein>
<dbReference type="AlphaFoldDB" id="A0AAN4Z000"/>
<name>A0AAN4Z000_9BILA</name>
<accession>A0AAN4Z000</accession>
<dbReference type="Proteomes" id="UP001328107">
    <property type="component" value="Unassembled WGS sequence"/>
</dbReference>
<keyword evidence="2" id="KW-1185">Reference proteome</keyword>
<organism evidence="1 2">
    <name type="scientific">Pristionchus mayeri</name>
    <dbReference type="NCBI Taxonomy" id="1317129"/>
    <lineage>
        <taxon>Eukaryota</taxon>
        <taxon>Metazoa</taxon>
        <taxon>Ecdysozoa</taxon>
        <taxon>Nematoda</taxon>
        <taxon>Chromadorea</taxon>
        <taxon>Rhabditida</taxon>
        <taxon>Rhabditina</taxon>
        <taxon>Diplogasteromorpha</taxon>
        <taxon>Diplogasteroidea</taxon>
        <taxon>Neodiplogasteridae</taxon>
        <taxon>Pristionchus</taxon>
    </lineage>
</organism>
<gene>
    <name evidence="1" type="ORF">PMAYCL1PPCAC_01703</name>
</gene>
<proteinExistence type="predicted"/>
<evidence type="ECO:0000313" key="2">
    <source>
        <dbReference type="Proteomes" id="UP001328107"/>
    </source>
</evidence>
<dbReference type="SUPFAM" id="SSF63748">
    <property type="entry name" value="Tudor/PWWP/MBT"/>
    <property type="match status" value="1"/>
</dbReference>
<sequence>MMKVTYYPYQHPGDRPKTEEAVWTWHNILFDEARNALQNSVKELTIGLSAPMGAFNGAPLRRHLVPLRRGMMFEVELPPMDKMRTHLDASVHPVWIAEILHTIGYFVLLRWCGAKHSNGVFWMHSAHVALHFVGFTSNNQSGGYSLVPPEAIFNNLPANQWIAYATERVQHRLTPNEVFEKRGSDISFNKFRVGERVETVHDDETSVLVPACVKRV</sequence>
<dbReference type="EMBL" id="BTRK01000001">
    <property type="protein sequence ID" value="GMR31508.1"/>
    <property type="molecule type" value="Genomic_DNA"/>
</dbReference>
<evidence type="ECO:0000313" key="1">
    <source>
        <dbReference type="EMBL" id="GMR31508.1"/>
    </source>
</evidence>